<organism evidence="1 2">
    <name type="scientific">Neoasaia chiangmaiensis</name>
    <dbReference type="NCBI Taxonomy" id="320497"/>
    <lineage>
        <taxon>Bacteria</taxon>
        <taxon>Pseudomonadati</taxon>
        <taxon>Pseudomonadota</taxon>
        <taxon>Alphaproteobacteria</taxon>
        <taxon>Acetobacterales</taxon>
        <taxon>Acetobacteraceae</taxon>
        <taxon>Neoasaia</taxon>
    </lineage>
</organism>
<accession>A0A1U9KQM7</accession>
<gene>
    <name evidence="1" type="ORF">A0U93_08930</name>
</gene>
<dbReference type="OrthoDB" id="7056813at2"/>
<keyword evidence="2" id="KW-1185">Reference proteome</keyword>
<dbReference type="InterPro" id="IPR025996">
    <property type="entry name" value="MT1864/Rv1816-like_C"/>
</dbReference>
<dbReference type="InterPro" id="IPR009057">
    <property type="entry name" value="Homeodomain-like_sf"/>
</dbReference>
<dbReference type="Pfam" id="PF13305">
    <property type="entry name" value="TetR_C_33"/>
    <property type="match status" value="1"/>
</dbReference>
<dbReference type="Pfam" id="PF00440">
    <property type="entry name" value="TetR_N"/>
    <property type="match status" value="1"/>
</dbReference>
<dbReference type="InterPro" id="IPR001647">
    <property type="entry name" value="HTH_TetR"/>
</dbReference>
<dbReference type="RefSeq" id="WP_077807063.1">
    <property type="nucleotide sequence ID" value="NZ_BJXS01000007.1"/>
</dbReference>
<dbReference type="Gene3D" id="1.10.357.10">
    <property type="entry name" value="Tetracycline Repressor, domain 2"/>
    <property type="match status" value="1"/>
</dbReference>
<dbReference type="STRING" id="320497.A0U93_08930"/>
<protein>
    <submittedName>
        <fullName evidence="1">Uncharacterized protein</fullName>
    </submittedName>
</protein>
<sequence>MNDPADLRSALIRVAMEQLQANADDISLRGVARAAGVSAMAPYRHFADKAALLGAVVERGFEGLRAAVAMADRRADGIAAIVEQGAAYISFAQANPALFRLMFAAHKASWTPNADDLSAFAVLANRVRQVTPHQPEVASLGCWSLVHGLATLQLDGKMQLDDATMRTVLDRMVRGIDRAGA</sequence>
<dbReference type="InterPro" id="IPR036271">
    <property type="entry name" value="Tet_transcr_reg_TetR-rel_C_sf"/>
</dbReference>
<dbReference type="KEGG" id="nch:A0U93_08930"/>
<name>A0A1U9KQM7_9PROT</name>
<dbReference type="PROSITE" id="PS50977">
    <property type="entry name" value="HTH_TETR_2"/>
    <property type="match status" value="1"/>
</dbReference>
<evidence type="ECO:0000313" key="1">
    <source>
        <dbReference type="EMBL" id="AQS88047.1"/>
    </source>
</evidence>
<dbReference type="SUPFAM" id="SSF48498">
    <property type="entry name" value="Tetracyclin repressor-like, C-terminal domain"/>
    <property type="match status" value="1"/>
</dbReference>
<evidence type="ECO:0000313" key="2">
    <source>
        <dbReference type="Proteomes" id="UP000188604"/>
    </source>
</evidence>
<dbReference type="EMBL" id="CP014691">
    <property type="protein sequence ID" value="AQS88047.1"/>
    <property type="molecule type" value="Genomic_DNA"/>
</dbReference>
<dbReference type="GO" id="GO:0003677">
    <property type="term" value="F:DNA binding"/>
    <property type="evidence" value="ECO:0007669"/>
    <property type="project" value="UniProtKB-UniRule"/>
</dbReference>
<reference evidence="1 2" key="1">
    <citation type="submission" date="2016-03" db="EMBL/GenBank/DDBJ databases">
        <title>Acetic acid bacteria sequencing.</title>
        <authorList>
            <person name="Brandt J."/>
            <person name="Jakob F."/>
            <person name="Vogel R.F."/>
        </authorList>
    </citation>
    <scope>NUCLEOTIDE SEQUENCE [LARGE SCALE GENOMIC DNA]</scope>
    <source>
        <strain evidence="1 2">NBRC 101099</strain>
    </source>
</reference>
<dbReference type="Proteomes" id="UP000188604">
    <property type="component" value="Chromosome"/>
</dbReference>
<dbReference type="SUPFAM" id="SSF46689">
    <property type="entry name" value="Homeodomain-like"/>
    <property type="match status" value="1"/>
</dbReference>
<dbReference type="AlphaFoldDB" id="A0A1U9KQM7"/>
<proteinExistence type="predicted"/>